<dbReference type="GO" id="GO:0006310">
    <property type="term" value="P:DNA recombination"/>
    <property type="evidence" value="ECO:0007669"/>
    <property type="project" value="UniProtKB-KW"/>
</dbReference>
<keyword evidence="1" id="KW-0347">Helicase</keyword>
<proteinExistence type="inferred from homology"/>
<dbReference type="Gene3D" id="3.40.50.300">
    <property type="entry name" value="P-loop containing nucleotide triphosphate hydrolases"/>
    <property type="match status" value="1"/>
</dbReference>
<dbReference type="EMBL" id="CAJNNV010009292">
    <property type="protein sequence ID" value="CAE8597201.1"/>
    <property type="molecule type" value="Genomic_DNA"/>
</dbReference>
<dbReference type="Pfam" id="PF05970">
    <property type="entry name" value="PIF1"/>
    <property type="match status" value="1"/>
</dbReference>
<evidence type="ECO:0000256" key="1">
    <source>
        <dbReference type="RuleBase" id="RU363044"/>
    </source>
</evidence>
<dbReference type="GO" id="GO:0006281">
    <property type="term" value="P:DNA repair"/>
    <property type="evidence" value="ECO:0007669"/>
    <property type="project" value="UniProtKB-KW"/>
</dbReference>
<keyword evidence="1" id="KW-0234">DNA repair</keyword>
<dbReference type="InterPro" id="IPR010285">
    <property type="entry name" value="DNA_helicase_pif1-like_DEAD"/>
</dbReference>
<dbReference type="PANTHER" id="PTHR47642:SF5">
    <property type="entry name" value="ATP-DEPENDENT DNA HELICASE"/>
    <property type="match status" value="1"/>
</dbReference>
<dbReference type="Proteomes" id="UP000654075">
    <property type="component" value="Unassembled WGS sequence"/>
</dbReference>
<dbReference type="EC" id="5.6.2.3" evidence="1"/>
<keyword evidence="1" id="KW-0233">DNA recombination</keyword>
<dbReference type="AlphaFoldDB" id="A0A813EGF9"/>
<accession>A0A813EGF9</accession>
<keyword evidence="4" id="KW-1185">Reference proteome</keyword>
<dbReference type="GO" id="GO:0005524">
    <property type="term" value="F:ATP binding"/>
    <property type="evidence" value="ECO:0007669"/>
    <property type="project" value="UniProtKB-KW"/>
</dbReference>
<comment type="caution">
    <text evidence="3">The sequence shown here is derived from an EMBL/GenBank/DDBJ whole genome shotgun (WGS) entry which is preliminary data.</text>
</comment>
<feature type="non-terminal residue" evidence="3">
    <location>
        <position position="1"/>
    </location>
</feature>
<evidence type="ECO:0000313" key="4">
    <source>
        <dbReference type="Proteomes" id="UP000654075"/>
    </source>
</evidence>
<reference evidence="3" key="1">
    <citation type="submission" date="2021-02" db="EMBL/GenBank/DDBJ databases">
        <authorList>
            <person name="Dougan E. K."/>
            <person name="Rhodes N."/>
            <person name="Thang M."/>
            <person name="Chan C."/>
        </authorList>
    </citation>
    <scope>NUCLEOTIDE SEQUENCE</scope>
</reference>
<dbReference type="GO" id="GO:0043139">
    <property type="term" value="F:5'-3' DNA helicase activity"/>
    <property type="evidence" value="ECO:0007669"/>
    <property type="project" value="UniProtKB-EC"/>
</dbReference>
<dbReference type="GO" id="GO:0000723">
    <property type="term" value="P:telomere maintenance"/>
    <property type="evidence" value="ECO:0007669"/>
    <property type="project" value="InterPro"/>
</dbReference>
<dbReference type="PANTHER" id="PTHR47642">
    <property type="entry name" value="ATP-DEPENDENT DNA HELICASE"/>
    <property type="match status" value="1"/>
</dbReference>
<comment type="cofactor">
    <cofactor evidence="1">
        <name>Mg(2+)</name>
        <dbReference type="ChEBI" id="CHEBI:18420"/>
    </cofactor>
</comment>
<keyword evidence="1" id="KW-0067">ATP-binding</keyword>
<comment type="catalytic activity">
    <reaction evidence="1">
        <text>ATP + H2O = ADP + phosphate + H(+)</text>
        <dbReference type="Rhea" id="RHEA:13065"/>
        <dbReference type="ChEBI" id="CHEBI:15377"/>
        <dbReference type="ChEBI" id="CHEBI:15378"/>
        <dbReference type="ChEBI" id="CHEBI:30616"/>
        <dbReference type="ChEBI" id="CHEBI:43474"/>
        <dbReference type="ChEBI" id="CHEBI:456216"/>
        <dbReference type="EC" id="5.6.2.3"/>
    </reaction>
</comment>
<dbReference type="SUPFAM" id="SSF52540">
    <property type="entry name" value="P-loop containing nucleoside triphosphate hydrolases"/>
    <property type="match status" value="1"/>
</dbReference>
<dbReference type="InterPro" id="IPR051055">
    <property type="entry name" value="PIF1_helicase"/>
</dbReference>
<feature type="non-terminal residue" evidence="3">
    <location>
        <position position="183"/>
    </location>
</feature>
<keyword evidence="1" id="KW-0378">Hydrolase</keyword>
<keyword evidence="1" id="KW-0227">DNA damage</keyword>
<organism evidence="3 4">
    <name type="scientific">Polarella glacialis</name>
    <name type="common">Dinoflagellate</name>
    <dbReference type="NCBI Taxonomy" id="89957"/>
    <lineage>
        <taxon>Eukaryota</taxon>
        <taxon>Sar</taxon>
        <taxon>Alveolata</taxon>
        <taxon>Dinophyceae</taxon>
        <taxon>Suessiales</taxon>
        <taxon>Suessiaceae</taxon>
        <taxon>Polarella</taxon>
    </lineage>
</organism>
<protein>
    <recommendedName>
        <fullName evidence="1">ATP-dependent DNA helicase</fullName>
        <ecNumber evidence="1">5.6.2.3</ecNumber>
    </recommendedName>
</protein>
<dbReference type="InterPro" id="IPR027417">
    <property type="entry name" value="P-loop_NTPase"/>
</dbReference>
<dbReference type="OrthoDB" id="425788at2759"/>
<sequence>YVAVTAPTGSAAQLLGGQTTHSWAGIGQAKGSVEDLVRMVRGDAAACHRWTATALLIVDEVSMVSGRLLDVLDAVGRSVRGCPGQAFGGLQVLLCGDFHQLPPPGKDVDGWAFEAKVWGEAFGLCLELTQVLRLRSLGEAPLAEALEQVRAGKVHSEAWSLLQRLSKRPREPDRLPAEIVPTN</sequence>
<name>A0A813EGF9_POLGL</name>
<dbReference type="GO" id="GO:0016787">
    <property type="term" value="F:hydrolase activity"/>
    <property type="evidence" value="ECO:0007669"/>
    <property type="project" value="UniProtKB-KW"/>
</dbReference>
<keyword evidence="1" id="KW-0547">Nucleotide-binding</keyword>
<evidence type="ECO:0000313" key="3">
    <source>
        <dbReference type="EMBL" id="CAE8597201.1"/>
    </source>
</evidence>
<gene>
    <name evidence="3" type="ORF">PGLA1383_LOCUS15651</name>
</gene>
<comment type="similarity">
    <text evidence="1">Belongs to the helicase family.</text>
</comment>
<feature type="domain" description="DNA helicase Pif1-like DEAD-box helicase" evidence="2">
    <location>
        <begin position="2"/>
        <end position="137"/>
    </location>
</feature>
<evidence type="ECO:0000259" key="2">
    <source>
        <dbReference type="Pfam" id="PF05970"/>
    </source>
</evidence>